<dbReference type="Proteomes" id="UP001445076">
    <property type="component" value="Unassembled WGS sequence"/>
</dbReference>
<name>A0AAW0VZM7_CHEQU</name>
<organism evidence="3 4">
    <name type="scientific">Cherax quadricarinatus</name>
    <name type="common">Australian red claw crayfish</name>
    <dbReference type="NCBI Taxonomy" id="27406"/>
    <lineage>
        <taxon>Eukaryota</taxon>
        <taxon>Metazoa</taxon>
        <taxon>Ecdysozoa</taxon>
        <taxon>Arthropoda</taxon>
        <taxon>Crustacea</taxon>
        <taxon>Multicrustacea</taxon>
        <taxon>Malacostraca</taxon>
        <taxon>Eumalacostraca</taxon>
        <taxon>Eucarida</taxon>
        <taxon>Decapoda</taxon>
        <taxon>Pleocyemata</taxon>
        <taxon>Astacidea</taxon>
        <taxon>Parastacoidea</taxon>
        <taxon>Parastacidae</taxon>
        <taxon>Cherax</taxon>
    </lineage>
</organism>
<dbReference type="GO" id="GO:0005634">
    <property type="term" value="C:nucleus"/>
    <property type="evidence" value="ECO:0007669"/>
    <property type="project" value="InterPro"/>
</dbReference>
<feature type="region of interest" description="Disordered" evidence="2">
    <location>
        <begin position="879"/>
        <end position="929"/>
    </location>
</feature>
<feature type="compositionally biased region" description="Polar residues" evidence="2">
    <location>
        <begin position="394"/>
        <end position="409"/>
    </location>
</feature>
<evidence type="ECO:0000256" key="2">
    <source>
        <dbReference type="SAM" id="MobiDB-lite"/>
    </source>
</evidence>
<comment type="caution">
    <text evidence="3">The sequence shown here is derived from an EMBL/GenBank/DDBJ whole genome shotgun (WGS) entry which is preliminary data.</text>
</comment>
<feature type="compositionally biased region" description="Basic and acidic residues" evidence="2">
    <location>
        <begin position="90"/>
        <end position="99"/>
    </location>
</feature>
<feature type="compositionally biased region" description="Basic and acidic residues" evidence="2">
    <location>
        <begin position="1498"/>
        <end position="1528"/>
    </location>
</feature>
<gene>
    <name evidence="3" type="ORF">OTU49_012212</name>
</gene>
<feature type="compositionally biased region" description="Basic and acidic residues" evidence="2">
    <location>
        <begin position="679"/>
        <end position="710"/>
    </location>
</feature>
<feature type="compositionally biased region" description="Basic and acidic residues" evidence="2">
    <location>
        <begin position="642"/>
        <end position="668"/>
    </location>
</feature>
<feature type="compositionally biased region" description="Pro residues" evidence="2">
    <location>
        <begin position="282"/>
        <end position="319"/>
    </location>
</feature>
<feature type="compositionally biased region" description="Basic and acidic residues" evidence="2">
    <location>
        <begin position="596"/>
        <end position="609"/>
    </location>
</feature>
<dbReference type="PANTHER" id="PTHR13354:SF11">
    <property type="entry name" value="LYSINE-SPECIFIC DEMETHYLASE 9"/>
    <property type="match status" value="1"/>
</dbReference>
<feature type="compositionally biased region" description="Pro residues" evidence="2">
    <location>
        <begin position="347"/>
        <end position="391"/>
    </location>
</feature>
<comment type="similarity">
    <text evidence="1">Belongs to the round spermatid basic protein 1 family.</text>
</comment>
<feature type="region of interest" description="Disordered" evidence="2">
    <location>
        <begin position="1"/>
        <end position="428"/>
    </location>
</feature>
<evidence type="ECO:0000313" key="3">
    <source>
        <dbReference type="EMBL" id="KAK8722411.1"/>
    </source>
</evidence>
<feature type="compositionally biased region" description="Basic residues" evidence="2">
    <location>
        <begin position="1419"/>
        <end position="1428"/>
    </location>
</feature>
<keyword evidence="4" id="KW-1185">Reference proteome</keyword>
<feature type="compositionally biased region" description="Basic residues" evidence="2">
    <location>
        <begin position="1400"/>
        <end position="1411"/>
    </location>
</feature>
<feature type="compositionally biased region" description="Basic and acidic residues" evidence="2">
    <location>
        <begin position="879"/>
        <end position="888"/>
    </location>
</feature>
<feature type="compositionally biased region" description="Basic and acidic residues" evidence="2">
    <location>
        <begin position="1429"/>
        <end position="1448"/>
    </location>
</feature>
<accession>A0AAW0VZM7</accession>
<feature type="compositionally biased region" description="Basic and acidic residues" evidence="2">
    <location>
        <begin position="895"/>
        <end position="910"/>
    </location>
</feature>
<feature type="region of interest" description="Disordered" evidence="2">
    <location>
        <begin position="742"/>
        <end position="827"/>
    </location>
</feature>
<evidence type="ECO:0000313" key="4">
    <source>
        <dbReference type="Proteomes" id="UP001445076"/>
    </source>
</evidence>
<dbReference type="InterPro" id="IPR026306">
    <property type="entry name" value="RSBN1/Dpy-2/CEP530"/>
</dbReference>
<dbReference type="EMBL" id="JARKIK010000095">
    <property type="protein sequence ID" value="KAK8722411.1"/>
    <property type="molecule type" value="Genomic_DNA"/>
</dbReference>
<feature type="region of interest" description="Disordered" evidence="2">
    <location>
        <begin position="1364"/>
        <end position="1606"/>
    </location>
</feature>
<feature type="compositionally biased region" description="Polar residues" evidence="2">
    <location>
        <begin position="779"/>
        <end position="791"/>
    </location>
</feature>
<evidence type="ECO:0000256" key="1">
    <source>
        <dbReference type="ARBA" id="ARBA00010560"/>
    </source>
</evidence>
<feature type="compositionally biased region" description="Basic and acidic residues" evidence="2">
    <location>
        <begin position="68"/>
        <end position="80"/>
    </location>
</feature>
<feature type="region of interest" description="Disordered" evidence="2">
    <location>
        <begin position="441"/>
        <end position="496"/>
    </location>
</feature>
<feature type="region of interest" description="Disordered" evidence="2">
    <location>
        <begin position="526"/>
        <end position="710"/>
    </location>
</feature>
<proteinExistence type="inferred from homology"/>
<feature type="compositionally biased region" description="Low complexity" evidence="2">
    <location>
        <begin position="610"/>
        <end position="630"/>
    </location>
</feature>
<feature type="compositionally biased region" description="Basic residues" evidence="2">
    <location>
        <begin position="575"/>
        <end position="585"/>
    </location>
</feature>
<feature type="compositionally biased region" description="Polar residues" evidence="2">
    <location>
        <begin position="1552"/>
        <end position="1564"/>
    </location>
</feature>
<reference evidence="3 4" key="1">
    <citation type="journal article" date="2024" name="BMC Genomics">
        <title>Genome assembly of redclaw crayfish (Cherax quadricarinatus) provides insights into its immune adaptation and hypoxia tolerance.</title>
        <authorList>
            <person name="Liu Z."/>
            <person name="Zheng J."/>
            <person name="Li H."/>
            <person name="Fang K."/>
            <person name="Wang S."/>
            <person name="He J."/>
            <person name="Zhou D."/>
            <person name="Weng S."/>
            <person name="Chi M."/>
            <person name="Gu Z."/>
            <person name="He J."/>
            <person name="Li F."/>
            <person name="Wang M."/>
        </authorList>
    </citation>
    <scope>NUCLEOTIDE SEQUENCE [LARGE SCALE GENOMIC DNA]</scope>
    <source>
        <strain evidence="3">ZL_2023a</strain>
    </source>
</reference>
<feature type="compositionally biased region" description="Basic and acidic residues" evidence="2">
    <location>
        <begin position="1456"/>
        <end position="1465"/>
    </location>
</feature>
<dbReference type="PANTHER" id="PTHR13354">
    <property type="entry name" value="ROUND SPERMATID BASIC PROTEIN 1"/>
    <property type="match status" value="1"/>
</dbReference>
<feature type="compositionally biased region" description="Low complexity" evidence="2">
    <location>
        <begin position="198"/>
        <end position="223"/>
    </location>
</feature>
<feature type="compositionally biased region" description="Basic and acidic residues" evidence="2">
    <location>
        <begin position="792"/>
        <end position="811"/>
    </location>
</feature>
<feature type="compositionally biased region" description="Low complexity" evidence="2">
    <location>
        <begin position="463"/>
        <end position="479"/>
    </location>
</feature>
<feature type="compositionally biased region" description="Basic residues" evidence="2">
    <location>
        <begin position="27"/>
        <end position="67"/>
    </location>
</feature>
<feature type="region of interest" description="Disordered" evidence="2">
    <location>
        <begin position="946"/>
        <end position="967"/>
    </location>
</feature>
<evidence type="ECO:0008006" key="5">
    <source>
        <dbReference type="Google" id="ProtNLM"/>
    </source>
</evidence>
<sequence>MGKMDSKYSPEPPLCSAESGPLDTSDHHHHHHHHHHRDHHHHHHHKKKKHRERDRDRAHHKKHRHRDKDRSGEARIRWRSENGSSGSGTPEHDASEERSYTPPVHQDTRVLSRRCRGSSEDGDSSRSLSLTPPRCPTSPHTRNNIHDRNNQQSHPDSSRVPLLPHGLENSSPSTSSPSPPILPTSSATPLPRPPGTPPMSRSSCIPPRSPGSSSPHESPGTPSITYPSLPFPFSVQAENSATPRICPTSPSSFPPRPHETSIPVTPTRSISPESPWSLRSPGTPPPPPRSPDIPPPPPRTPETPPLPPGSPESPPPPPVSKEISHRLEGTITNSYSCEERGLGTLDNPPPPPPPPMSPGTPPPLPLPSDTPPPPPMSPGTPPPPNMSPQSPPNRNSLKNSPPSFKNLPSLSPRAFSPSHLESHENCANPVLNSESCLKDSMLQEDNLERDTPSPLPDCTFECPKSPSPQFGSPSSSRSPSPSPIPATRPRSPLPSVVNMSQSLRVVAPPSPSLVPLKTEILSPRVPIPDILSPTNSVKTDIMSPPHQSPRQGILSPTHPTRPKLISPVSSCPKSPKVRSPPRTRPRSPMDLPVPKWKPDPVIRQKRSSESRTSISSISSMSSVTEVIVPVTPRPVTIPPTAEKLRRFSEEEGHELRERSASGEGHDTAESGFDEGSDLSPDHKPEATLKGEPLDVDSRSQDIIEGEGGKVEDSVNVKTEIMPKLDFKSEVLDELCKFAEEGDTTIYTGPQGKTVKTEDEQEPPKDEDQVPVITKGESYIKTTTLRKPPTSSKKTELPKSLDRSTTPKKEEAESPVNFPSLASVKEDANNMPKRTLGFLREKDSKVEDKVLTPVDAVKLPVNGTKVSDLLSKNKIPEVSHSKTNLEKNTEIVSSNEKVEKNAGKDLEKTKSLSEPTHRHKSTSGTSSSKKYDCAKCHKRSKIKRYNIGVQCRRDKTDSKSSPNSLSGSAPCVNQPVFAKVDFGSKHISLPRPPCNGKPGLDKYKYANYMHVETYPNGDATVVHMYQEEIEPLSKEEQEELAAEFLEVVFSEDDNGFAHHVCGIVHNAARYMPDFLDYMSEKHPNLFVKAGVIGHIGRNSDLETYTMEKYKDEVYRTYCNGTFRTGPLHQVSLVGTVHEEVGGYFPHFLNMMEENPFLRRAMPWGPMSIINMSSPQQSNDGPILWIRPGEQLIPTAELGKSPAKRKRTGINELQRLQYLPRATNAREMMFEDRTKAHADHIGAGLDRKTTAAVGVLKAVHCSHDYYHNRVVKDVVAFDAHDFHEIVEKLQLDLHEPPISQCVQWIEDAKLNQMRRDGVRFARIQLCDNDIYFLPRNIIHQFRTVTSVCSVAWHVQLKQYYLPKTSEKDKEKLSNENSPVLSPVKIDLTEKKEKSSSVSSTPSKHHRSHKHDRKDKHEKERHEKHKHKHRAKDKDKDKHKDKDHHRGERRSEHKSKKREKPEKDETEKVKKRLRLDSSSSLDESVVEGKNEKASSGDIGEPEAKKPKVEENGPIDESKMEPKDESKIEPNAESKLLPEVAASPQENQVDIEDKNVNNIQECSENNKISLEVGQSKKENGSLEKPISGPKVKTTGAISRPKTPNKVAGGQPACDVLETIMAGMSQSGMHK</sequence>
<feature type="compositionally biased region" description="Basic and acidic residues" evidence="2">
    <location>
        <begin position="754"/>
        <end position="767"/>
    </location>
</feature>
<protein>
    <recommendedName>
        <fullName evidence="5">Round spermatid basic protein 1-like protein</fullName>
    </recommendedName>
</protein>
<feature type="compositionally biased region" description="Polar residues" evidence="2">
    <location>
        <begin position="262"/>
        <end position="274"/>
    </location>
</feature>